<dbReference type="InterPro" id="IPR046184">
    <property type="entry name" value="DUF6212"/>
</dbReference>
<dbReference type="Proteomes" id="UP000048926">
    <property type="component" value="Unassembled WGS sequence"/>
</dbReference>
<dbReference type="STRING" id="187304.B0E33_18460"/>
<reference evidence="2" key="1">
    <citation type="submission" date="2015-07" db="EMBL/GenBank/DDBJ databases">
        <authorList>
            <person name="Rodrigo-Torres Lidia"/>
            <person name="Arahal R.David."/>
        </authorList>
    </citation>
    <scope>NUCLEOTIDE SEQUENCE [LARGE SCALE GENOMIC DNA]</scope>
    <source>
        <strain evidence="2">CECT 4801</strain>
    </source>
</reference>
<accession>A0A0M6Y429</accession>
<dbReference type="Pfam" id="PF19717">
    <property type="entry name" value="DUF6212"/>
    <property type="match status" value="1"/>
</dbReference>
<dbReference type="OrthoDB" id="8145930at2"/>
<name>A0A0M6Y429_9HYPH</name>
<gene>
    <name evidence="1" type="ORF">LAL4801_02203</name>
</gene>
<sequence length="509" mass="55213">MTVVATQDTFPVHNATREMLLLKELTLIVVGVSRQDIPGPLLEAVKTVWFEGVEDDYALFSDESAGRYQVSEAPLLPLAVIVDPAAMDAKDELHKWMQQRGVVQLPPVIGWGRGGEVEAVSSMVGLVADHVKSGARRLVLSSKELKTLRSLNDDLQNRFAALEAFLNRHGLQPLDLLFSNEPAENPLNPNVLASASVDGVSQILPVPSSGVSGVAVHVEQTSSRPDIKLRAQLMTLEDQRIVDTWHFSSGELSTGWNIFGLSRSTAGLRRTLEFRMQVEETEDEVPLLSVGGLQPVEMFHVRDAANGLSVLKNSLALQVWGGIPGVSMPPHANYIPAQSQQVNLDEGFRDMPIAPGILEHASLANSDEVSFDFEAIMPLPTERAIGCHPPAEGMTIGQLPAACPPQVIRMSAKAFIDNSRAADIDFAIVVAKDLGAAKALFKGEREQSVGEAFSGWKTVSYGETAHLSAFAGERIGVWQNVYFATRMNETTGNDFAWAKFANFRAVVSG</sequence>
<organism evidence="1 2">
    <name type="scientific">Roseibium aggregatum</name>
    <dbReference type="NCBI Taxonomy" id="187304"/>
    <lineage>
        <taxon>Bacteria</taxon>
        <taxon>Pseudomonadati</taxon>
        <taxon>Pseudomonadota</taxon>
        <taxon>Alphaproteobacteria</taxon>
        <taxon>Hyphomicrobiales</taxon>
        <taxon>Stappiaceae</taxon>
        <taxon>Roseibium</taxon>
    </lineage>
</organism>
<dbReference type="RefSeq" id="WP_055655996.1">
    <property type="nucleotide sequence ID" value="NZ_CXST01000001.1"/>
</dbReference>
<evidence type="ECO:0000313" key="1">
    <source>
        <dbReference type="EMBL" id="CTQ43761.1"/>
    </source>
</evidence>
<dbReference type="AlphaFoldDB" id="A0A0M6Y429"/>
<evidence type="ECO:0000313" key="2">
    <source>
        <dbReference type="Proteomes" id="UP000048926"/>
    </source>
</evidence>
<proteinExistence type="predicted"/>
<dbReference type="EMBL" id="CXST01000001">
    <property type="protein sequence ID" value="CTQ43761.1"/>
    <property type="molecule type" value="Genomic_DNA"/>
</dbReference>
<keyword evidence="2" id="KW-1185">Reference proteome</keyword>
<protein>
    <submittedName>
        <fullName evidence="1">Uncharacterized protein</fullName>
    </submittedName>
</protein>